<dbReference type="Proteomes" id="UP000245624">
    <property type="component" value="Unassembled WGS sequence"/>
</dbReference>
<evidence type="ECO:0000256" key="7">
    <source>
        <dbReference type="PIRSR" id="PIRSR600760-2"/>
    </source>
</evidence>
<keyword evidence="4 7" id="KW-0479">Metal-binding</keyword>
<evidence type="ECO:0000256" key="4">
    <source>
        <dbReference type="ARBA" id="ARBA00022723"/>
    </source>
</evidence>
<feature type="binding site" evidence="7">
    <location>
        <position position="91"/>
    </location>
    <ligand>
        <name>Mg(2+)</name>
        <dbReference type="ChEBI" id="CHEBI:18420"/>
        <label>1</label>
        <note>catalytic</note>
    </ligand>
</feature>
<dbReference type="CDD" id="cd01637">
    <property type="entry name" value="IMPase_like"/>
    <property type="match status" value="1"/>
</dbReference>
<evidence type="ECO:0000256" key="5">
    <source>
        <dbReference type="ARBA" id="ARBA00022801"/>
    </source>
</evidence>
<dbReference type="Gene3D" id="3.40.190.80">
    <property type="match status" value="1"/>
</dbReference>
<dbReference type="EC" id="3.1.3.25" evidence="3"/>
<dbReference type="GO" id="GO:0006020">
    <property type="term" value="P:inositol metabolic process"/>
    <property type="evidence" value="ECO:0007669"/>
    <property type="project" value="TreeGrafter"/>
</dbReference>
<evidence type="ECO:0000256" key="1">
    <source>
        <dbReference type="ARBA" id="ARBA00001033"/>
    </source>
</evidence>
<proteinExistence type="predicted"/>
<comment type="catalytic activity">
    <reaction evidence="1">
        <text>a myo-inositol phosphate + H2O = myo-inositol + phosphate</text>
        <dbReference type="Rhea" id="RHEA:24056"/>
        <dbReference type="ChEBI" id="CHEBI:15377"/>
        <dbReference type="ChEBI" id="CHEBI:17268"/>
        <dbReference type="ChEBI" id="CHEBI:43474"/>
        <dbReference type="ChEBI" id="CHEBI:84139"/>
        <dbReference type="EC" id="3.1.3.25"/>
    </reaction>
</comment>
<evidence type="ECO:0000256" key="3">
    <source>
        <dbReference type="ARBA" id="ARBA00013106"/>
    </source>
</evidence>
<dbReference type="Gene3D" id="3.30.540.10">
    <property type="entry name" value="Fructose-1,6-Bisphosphatase, subunit A, domain 1"/>
    <property type="match status" value="1"/>
</dbReference>
<feature type="binding site" evidence="7">
    <location>
        <position position="92"/>
    </location>
    <ligand>
        <name>Mg(2+)</name>
        <dbReference type="ChEBI" id="CHEBI:18420"/>
        <label>1</label>
        <note>catalytic</note>
    </ligand>
</feature>
<dbReference type="RefSeq" id="WP_109984515.1">
    <property type="nucleotide sequence ID" value="NZ_JAJUIE010000026.1"/>
</dbReference>
<dbReference type="GO" id="GO:0046854">
    <property type="term" value="P:phosphatidylinositol phosphate biosynthetic process"/>
    <property type="evidence" value="ECO:0007669"/>
    <property type="project" value="InterPro"/>
</dbReference>
<dbReference type="GO" id="GO:0007165">
    <property type="term" value="P:signal transduction"/>
    <property type="evidence" value="ECO:0007669"/>
    <property type="project" value="TreeGrafter"/>
</dbReference>
<dbReference type="InterPro" id="IPR020583">
    <property type="entry name" value="Inositol_monoP_metal-BS"/>
</dbReference>
<dbReference type="InterPro" id="IPR000760">
    <property type="entry name" value="Inositol_monophosphatase-like"/>
</dbReference>
<dbReference type="PANTHER" id="PTHR20854:SF4">
    <property type="entry name" value="INOSITOL-1-MONOPHOSPHATASE-RELATED"/>
    <property type="match status" value="1"/>
</dbReference>
<reference evidence="8 9" key="1">
    <citation type="submission" date="2018-05" db="EMBL/GenBank/DDBJ databases">
        <title>Genomic analysis of Gracilibacillus dipsosauri DD1 reveals novel features of a salt-tolerant amylase.</title>
        <authorList>
            <person name="Deutch C.E."/>
            <person name="Yang S."/>
        </authorList>
    </citation>
    <scope>NUCLEOTIDE SEQUENCE [LARGE SCALE GENOMIC DNA]</scope>
    <source>
        <strain evidence="8 9">DD1</strain>
    </source>
</reference>
<dbReference type="AlphaFoldDB" id="A0A317KZM3"/>
<evidence type="ECO:0000256" key="6">
    <source>
        <dbReference type="ARBA" id="ARBA00022842"/>
    </source>
</evidence>
<dbReference type="EMBL" id="QGTD01000008">
    <property type="protein sequence ID" value="PWU68991.1"/>
    <property type="molecule type" value="Genomic_DNA"/>
</dbReference>
<dbReference type="OrthoDB" id="9772456at2"/>
<keyword evidence="9" id="KW-1185">Reference proteome</keyword>
<evidence type="ECO:0000256" key="2">
    <source>
        <dbReference type="ARBA" id="ARBA00001946"/>
    </source>
</evidence>
<name>A0A317KZM3_9BACI</name>
<sequence>MNDAIREELLINTKKWIYQAGDNIREQMEQAFKIDTKSNANDLVTDVDRATEQFFVENIKANYPDHKLIGEEGYGDKVESLDGIVWIIDPIDGTMNFVHQKRNFAISIGIYHDGIGEIGLIYNVMDDVLYTAVKGQGAYRNDTRLKPLNDEVRLETSIIAMNSIIACENKRINEKKIQQLIIDSRGTRSYGSAALEFAFLAEGIIDAYLTMQLAPWDFAAGFILVNEVGGITVQANGNPIDLLHNNTILTCNKQIYERLMNDYIELK</sequence>
<keyword evidence="5" id="KW-0378">Hydrolase</keyword>
<protein>
    <recommendedName>
        <fullName evidence="3">inositol-phosphate phosphatase</fullName>
        <ecNumber evidence="3">3.1.3.25</ecNumber>
    </recommendedName>
</protein>
<comment type="cofactor">
    <cofactor evidence="2 7">
        <name>Mg(2+)</name>
        <dbReference type="ChEBI" id="CHEBI:18420"/>
    </cofactor>
</comment>
<feature type="binding site" evidence="7">
    <location>
        <position position="217"/>
    </location>
    <ligand>
        <name>Mg(2+)</name>
        <dbReference type="ChEBI" id="CHEBI:18420"/>
        <label>1</label>
        <note>catalytic</note>
    </ligand>
</feature>
<dbReference type="GO" id="GO:0046872">
    <property type="term" value="F:metal ion binding"/>
    <property type="evidence" value="ECO:0007669"/>
    <property type="project" value="UniProtKB-KW"/>
</dbReference>
<accession>A0A317KZM3</accession>
<gene>
    <name evidence="8" type="ORF">DLJ74_11305</name>
</gene>
<dbReference type="PROSITE" id="PS00629">
    <property type="entry name" value="IMP_1"/>
    <property type="match status" value="1"/>
</dbReference>
<comment type="caution">
    <text evidence="8">The sequence shown here is derived from an EMBL/GenBank/DDBJ whole genome shotgun (WGS) entry which is preliminary data.</text>
</comment>
<feature type="binding site" evidence="7">
    <location>
        <position position="89"/>
    </location>
    <ligand>
        <name>Mg(2+)</name>
        <dbReference type="ChEBI" id="CHEBI:18420"/>
        <label>1</label>
        <note>catalytic</note>
    </ligand>
</feature>
<dbReference type="PANTHER" id="PTHR20854">
    <property type="entry name" value="INOSITOL MONOPHOSPHATASE"/>
    <property type="match status" value="1"/>
</dbReference>
<evidence type="ECO:0000313" key="9">
    <source>
        <dbReference type="Proteomes" id="UP000245624"/>
    </source>
</evidence>
<dbReference type="PROSITE" id="PS00630">
    <property type="entry name" value="IMP_2"/>
    <property type="match status" value="1"/>
</dbReference>
<organism evidence="8 9">
    <name type="scientific">Gracilibacillus dipsosauri</name>
    <dbReference type="NCBI Taxonomy" id="178340"/>
    <lineage>
        <taxon>Bacteria</taxon>
        <taxon>Bacillati</taxon>
        <taxon>Bacillota</taxon>
        <taxon>Bacilli</taxon>
        <taxon>Bacillales</taxon>
        <taxon>Bacillaceae</taxon>
        <taxon>Gracilibacillus</taxon>
    </lineage>
</organism>
<evidence type="ECO:0000313" key="8">
    <source>
        <dbReference type="EMBL" id="PWU68991.1"/>
    </source>
</evidence>
<dbReference type="InterPro" id="IPR020550">
    <property type="entry name" value="Inositol_monophosphatase_CS"/>
</dbReference>
<dbReference type="GO" id="GO:0008934">
    <property type="term" value="F:inositol monophosphate 1-phosphatase activity"/>
    <property type="evidence" value="ECO:0007669"/>
    <property type="project" value="TreeGrafter"/>
</dbReference>
<feature type="binding site" evidence="7">
    <location>
        <position position="71"/>
    </location>
    <ligand>
        <name>Mg(2+)</name>
        <dbReference type="ChEBI" id="CHEBI:18420"/>
        <label>1</label>
        <note>catalytic</note>
    </ligand>
</feature>
<dbReference type="SUPFAM" id="SSF56655">
    <property type="entry name" value="Carbohydrate phosphatase"/>
    <property type="match status" value="1"/>
</dbReference>
<keyword evidence="6 7" id="KW-0460">Magnesium</keyword>
<dbReference type="PRINTS" id="PR00377">
    <property type="entry name" value="IMPHPHTASES"/>
</dbReference>
<dbReference type="Pfam" id="PF00459">
    <property type="entry name" value="Inositol_P"/>
    <property type="match status" value="1"/>
</dbReference>
<dbReference type="FunFam" id="3.30.540.10:FF:000003">
    <property type="entry name" value="Inositol-1-monophosphatase"/>
    <property type="match status" value="1"/>
</dbReference>